<dbReference type="AlphaFoldDB" id="A0AAN9VY44"/>
<organism evidence="1 2">
    <name type="scientific">Gryllus longicercus</name>
    <dbReference type="NCBI Taxonomy" id="2509291"/>
    <lineage>
        <taxon>Eukaryota</taxon>
        <taxon>Metazoa</taxon>
        <taxon>Ecdysozoa</taxon>
        <taxon>Arthropoda</taxon>
        <taxon>Hexapoda</taxon>
        <taxon>Insecta</taxon>
        <taxon>Pterygota</taxon>
        <taxon>Neoptera</taxon>
        <taxon>Polyneoptera</taxon>
        <taxon>Orthoptera</taxon>
        <taxon>Ensifera</taxon>
        <taxon>Gryllidea</taxon>
        <taxon>Grylloidea</taxon>
        <taxon>Gryllidae</taxon>
        <taxon>Gryllinae</taxon>
        <taxon>Gryllus</taxon>
    </lineage>
</organism>
<proteinExistence type="predicted"/>
<name>A0AAN9VY44_9ORTH</name>
<protein>
    <submittedName>
        <fullName evidence="1">Uncharacterized protein</fullName>
    </submittedName>
</protein>
<keyword evidence="2" id="KW-1185">Reference proteome</keyword>
<evidence type="ECO:0000313" key="1">
    <source>
        <dbReference type="EMBL" id="KAK7865488.1"/>
    </source>
</evidence>
<reference evidence="1 2" key="1">
    <citation type="submission" date="2024-03" db="EMBL/GenBank/DDBJ databases">
        <title>The genome assembly and annotation of the cricket Gryllus longicercus Weissman &amp; Gray.</title>
        <authorList>
            <person name="Szrajer S."/>
            <person name="Gray D."/>
            <person name="Ylla G."/>
        </authorList>
    </citation>
    <scope>NUCLEOTIDE SEQUENCE [LARGE SCALE GENOMIC DNA]</scope>
    <source>
        <strain evidence="1">DAG 2021-001</strain>
        <tissue evidence="1">Whole body minus gut</tissue>
    </source>
</reference>
<comment type="caution">
    <text evidence="1">The sequence shown here is derived from an EMBL/GenBank/DDBJ whole genome shotgun (WGS) entry which is preliminary data.</text>
</comment>
<sequence length="80" mass="9464">MFWRQLLLFESALAVVAELPLKLLSFIHDWLHFRRLANRFPGPPTRPIVGNLFDCGLFPDRELLFTDFVLNLCPRRRLIN</sequence>
<evidence type="ECO:0000313" key="2">
    <source>
        <dbReference type="Proteomes" id="UP001378592"/>
    </source>
</evidence>
<accession>A0AAN9VY44</accession>
<gene>
    <name evidence="1" type="ORF">R5R35_014606</name>
</gene>
<dbReference type="EMBL" id="JAZDUA010000175">
    <property type="protein sequence ID" value="KAK7865488.1"/>
    <property type="molecule type" value="Genomic_DNA"/>
</dbReference>
<dbReference type="Proteomes" id="UP001378592">
    <property type="component" value="Unassembled WGS sequence"/>
</dbReference>